<dbReference type="PANTHER" id="PTHR45835">
    <property type="entry name" value="YALI0A06105P"/>
    <property type="match status" value="1"/>
</dbReference>
<organism evidence="1 2">
    <name type="scientific">Gossypium australe</name>
    <dbReference type="NCBI Taxonomy" id="47621"/>
    <lineage>
        <taxon>Eukaryota</taxon>
        <taxon>Viridiplantae</taxon>
        <taxon>Streptophyta</taxon>
        <taxon>Embryophyta</taxon>
        <taxon>Tracheophyta</taxon>
        <taxon>Spermatophyta</taxon>
        <taxon>Magnoliopsida</taxon>
        <taxon>eudicotyledons</taxon>
        <taxon>Gunneridae</taxon>
        <taxon>Pentapetalae</taxon>
        <taxon>rosids</taxon>
        <taxon>malvids</taxon>
        <taxon>Malvales</taxon>
        <taxon>Malvaceae</taxon>
        <taxon>Malvoideae</taxon>
        <taxon>Gossypium</taxon>
    </lineage>
</organism>
<gene>
    <name evidence="1" type="ORF">EPI10_020278</name>
</gene>
<name>A0A5B6WF14_9ROSI</name>
<dbReference type="OrthoDB" id="1909122at2759"/>
<dbReference type="AlphaFoldDB" id="A0A5B6WF14"/>
<accession>A0A5B6WF14</accession>
<comment type="caution">
    <text evidence="1">The sequence shown here is derived from an EMBL/GenBank/DDBJ whole genome shotgun (WGS) entry which is preliminary data.</text>
</comment>
<dbReference type="SUPFAM" id="SSF53098">
    <property type="entry name" value="Ribonuclease H-like"/>
    <property type="match status" value="1"/>
</dbReference>
<dbReference type="Gene3D" id="3.30.420.10">
    <property type="entry name" value="Ribonuclease H-like superfamily/Ribonuclease H"/>
    <property type="match status" value="1"/>
</dbReference>
<proteinExistence type="predicted"/>
<sequence>MIPEWKWDRVTMDFVSGLPLSLKKKDAIWVVVDRLTKSTHFIPVCTVYSLDRLANLYISEIRSEVYVTILKKLQEALGTRLNFSTVFHLQTDSQFERVIQILEGMLRCCVLEFVGNWEKYLSLVEFAYNNRFQLSIKMAPYKTLYGHKLRTPLYWNELSEKKIHGVDLIRETEEKVKVIRDSLKAASYRHKLYVDLKRKDIEF</sequence>
<evidence type="ECO:0000313" key="1">
    <source>
        <dbReference type="EMBL" id="KAA3479795.1"/>
    </source>
</evidence>
<protein>
    <submittedName>
        <fullName evidence="1">DNA/RNA polymerases superfamily protein</fullName>
    </submittedName>
</protein>
<dbReference type="Proteomes" id="UP000325315">
    <property type="component" value="Unassembled WGS sequence"/>
</dbReference>
<dbReference type="EMBL" id="SMMG02000003">
    <property type="protein sequence ID" value="KAA3479795.1"/>
    <property type="molecule type" value="Genomic_DNA"/>
</dbReference>
<reference evidence="2" key="1">
    <citation type="journal article" date="2019" name="Plant Biotechnol. J.">
        <title>Genome sequencing of the Australian wild diploid species Gossypium australe highlights disease resistance and delayed gland morphogenesis.</title>
        <authorList>
            <person name="Cai Y."/>
            <person name="Cai X."/>
            <person name="Wang Q."/>
            <person name="Wang P."/>
            <person name="Zhang Y."/>
            <person name="Cai C."/>
            <person name="Xu Y."/>
            <person name="Wang K."/>
            <person name="Zhou Z."/>
            <person name="Wang C."/>
            <person name="Geng S."/>
            <person name="Li B."/>
            <person name="Dong Q."/>
            <person name="Hou Y."/>
            <person name="Wang H."/>
            <person name="Ai P."/>
            <person name="Liu Z."/>
            <person name="Yi F."/>
            <person name="Sun M."/>
            <person name="An G."/>
            <person name="Cheng J."/>
            <person name="Zhang Y."/>
            <person name="Shi Q."/>
            <person name="Xie Y."/>
            <person name="Shi X."/>
            <person name="Chang Y."/>
            <person name="Huang F."/>
            <person name="Chen Y."/>
            <person name="Hong S."/>
            <person name="Mi L."/>
            <person name="Sun Q."/>
            <person name="Zhang L."/>
            <person name="Zhou B."/>
            <person name="Peng R."/>
            <person name="Zhang X."/>
            <person name="Liu F."/>
        </authorList>
    </citation>
    <scope>NUCLEOTIDE SEQUENCE [LARGE SCALE GENOMIC DNA]</scope>
    <source>
        <strain evidence="2">cv. PA1801</strain>
    </source>
</reference>
<evidence type="ECO:0000313" key="2">
    <source>
        <dbReference type="Proteomes" id="UP000325315"/>
    </source>
</evidence>
<dbReference type="InterPro" id="IPR036397">
    <property type="entry name" value="RNaseH_sf"/>
</dbReference>
<dbReference type="PANTHER" id="PTHR45835:SF99">
    <property type="entry name" value="CHROMO DOMAIN-CONTAINING PROTEIN-RELATED"/>
    <property type="match status" value="1"/>
</dbReference>
<keyword evidence="2" id="KW-1185">Reference proteome</keyword>
<dbReference type="GO" id="GO:0003676">
    <property type="term" value="F:nucleic acid binding"/>
    <property type="evidence" value="ECO:0007669"/>
    <property type="project" value="InterPro"/>
</dbReference>
<dbReference type="InterPro" id="IPR012337">
    <property type="entry name" value="RNaseH-like_sf"/>
</dbReference>